<feature type="compositionally biased region" description="Acidic residues" evidence="2">
    <location>
        <begin position="830"/>
        <end position="852"/>
    </location>
</feature>
<reference evidence="4 5" key="1">
    <citation type="submission" date="2024-11" db="EMBL/GenBank/DDBJ databases">
        <title>Chromosome-level genome assembly of the freshwater bivalve Anodonta woodiana.</title>
        <authorList>
            <person name="Chen X."/>
        </authorList>
    </citation>
    <scope>NUCLEOTIDE SEQUENCE [LARGE SCALE GENOMIC DNA]</scope>
    <source>
        <strain evidence="4">MN2024</strain>
        <tissue evidence="4">Gills</tissue>
    </source>
</reference>
<dbReference type="Gene3D" id="3.30.160.60">
    <property type="entry name" value="Classic Zinc Finger"/>
    <property type="match status" value="1"/>
</dbReference>
<organism evidence="4 5">
    <name type="scientific">Sinanodonta woodiana</name>
    <name type="common">Chinese pond mussel</name>
    <name type="synonym">Anodonta woodiana</name>
    <dbReference type="NCBI Taxonomy" id="1069815"/>
    <lineage>
        <taxon>Eukaryota</taxon>
        <taxon>Metazoa</taxon>
        <taxon>Spiralia</taxon>
        <taxon>Lophotrochozoa</taxon>
        <taxon>Mollusca</taxon>
        <taxon>Bivalvia</taxon>
        <taxon>Autobranchia</taxon>
        <taxon>Heteroconchia</taxon>
        <taxon>Palaeoheterodonta</taxon>
        <taxon>Unionida</taxon>
        <taxon>Unionoidea</taxon>
        <taxon>Unionidae</taxon>
        <taxon>Unioninae</taxon>
        <taxon>Sinanodonta</taxon>
    </lineage>
</organism>
<gene>
    <name evidence="4" type="ORF">ACJMK2_023090</name>
</gene>
<feature type="compositionally biased region" description="Basic and acidic residues" evidence="2">
    <location>
        <begin position="949"/>
        <end position="959"/>
    </location>
</feature>
<dbReference type="GO" id="GO:0008270">
    <property type="term" value="F:zinc ion binding"/>
    <property type="evidence" value="ECO:0007669"/>
    <property type="project" value="UniProtKB-KW"/>
</dbReference>
<keyword evidence="1" id="KW-0479">Metal-binding</keyword>
<evidence type="ECO:0000259" key="3">
    <source>
        <dbReference type="PROSITE" id="PS50157"/>
    </source>
</evidence>
<feature type="region of interest" description="Disordered" evidence="2">
    <location>
        <begin position="87"/>
        <end position="112"/>
    </location>
</feature>
<feature type="compositionally biased region" description="Basic and acidic residues" evidence="2">
    <location>
        <begin position="982"/>
        <end position="1001"/>
    </location>
</feature>
<dbReference type="Proteomes" id="UP001634394">
    <property type="component" value="Unassembled WGS sequence"/>
</dbReference>
<feature type="region of interest" description="Disordered" evidence="2">
    <location>
        <begin position="824"/>
        <end position="852"/>
    </location>
</feature>
<feature type="region of interest" description="Disordered" evidence="2">
    <location>
        <begin position="982"/>
        <end position="1006"/>
    </location>
</feature>
<feature type="region of interest" description="Disordered" evidence="2">
    <location>
        <begin position="1134"/>
        <end position="1154"/>
    </location>
</feature>
<keyword evidence="5" id="KW-1185">Reference proteome</keyword>
<dbReference type="PROSITE" id="PS50157">
    <property type="entry name" value="ZINC_FINGER_C2H2_2"/>
    <property type="match status" value="1"/>
</dbReference>
<name>A0ABD3T329_SINWO</name>
<proteinExistence type="predicted"/>
<comment type="caution">
    <text evidence="4">The sequence shown here is derived from an EMBL/GenBank/DDBJ whole genome shotgun (WGS) entry which is preliminary data.</text>
</comment>
<protein>
    <recommendedName>
        <fullName evidence="3">C2H2-type domain-containing protein</fullName>
    </recommendedName>
</protein>
<feature type="compositionally biased region" description="Polar residues" evidence="2">
    <location>
        <begin position="92"/>
        <end position="101"/>
    </location>
</feature>
<keyword evidence="1" id="KW-0862">Zinc</keyword>
<evidence type="ECO:0000256" key="2">
    <source>
        <dbReference type="SAM" id="MobiDB-lite"/>
    </source>
</evidence>
<keyword evidence="1" id="KW-0863">Zinc-finger</keyword>
<evidence type="ECO:0000313" key="4">
    <source>
        <dbReference type="EMBL" id="KAL3831324.1"/>
    </source>
</evidence>
<feature type="compositionally biased region" description="Basic and acidic residues" evidence="2">
    <location>
        <begin position="1144"/>
        <end position="1154"/>
    </location>
</feature>
<dbReference type="AlphaFoldDB" id="A0ABD3T329"/>
<feature type="domain" description="C2H2-type" evidence="3">
    <location>
        <begin position="194"/>
        <end position="222"/>
    </location>
</feature>
<sequence>MGSSSFTQGGLELMSSLRFTQGVLKLMGSLRFTQGGLEVMGSLRFTQGGLEMMGSLRFTQRGLEVIVSLIFAQGGLKMMGSLRLPREDKNVSHGTSRNDNIPHSHHTKKATVFPPTEVQNFSVSDAESEKWTSDSSVITEMEKEKSKGVQLPDKGWHEGGMRCHVPACGSKEFDTFNSYQAHWKQIHSDTIKEFKCPLCSFKHSEKLQLQRHLRLKHKVDKTALQAMLSIMKVEVSPNEQYIDPGTVEFPKGKVHDFSGSEGKTKRPRLSAAQVLEIKQGSGGEKKSTKQTDFSDPAAASNLGSDLGIQSDNRRHVDDFGFEDKRILQVRLKADMAATISKEENVSNDIVKQVAVLERKETEINESVNMVTESYVDIKRDDADVDKATVEGDNSIDTQVLECVTKLKESVVEMKRKVIIESEKTIDTQVSESFTNVTESAIQMEIKFADVDKGTIEMEKAIDTQVLECAPKITECAVQTADVDKGTIEMDKAMETWVFECAPKITEYAVQIADVDKGTIEMDKAIDTRVFECAPKITEYAVQIADVDKGTIEMDKAIDTQVLECVPKIKECGIQTTDVDKGTIENVDKGTIEMDKAIDTQVLECVPKITECAIQTADVDKGTIEMDKETQVSVCVGTSDIQRNVDSKKVSKAARKIETVTDSASNFYITSDRIRKEADKSINEIPETSCLRIRQREDEDKINPPVETETVNDKERHEIYISYDTVIRKGDDKSEYNYKDQSECDIKDQGECDIKDQGECDIKDQGECDIKDQGECDIKDQGECDIKDQGECDIKDQSECDIKDQGECDIKDQSEYDIKDQSECDIKDQSDYDESDQDLSVTDDSELDEAKEAEDLDTVVRPIFLDGQMLCPGSGCFNLDQVYGSLKAFYKHWQDEHRSSVQRFECPCCSFKDVRKLEIRRHLKTEHHTRHRGVLEELMSLVKLEGTPKTAEDSKSETISKRKSASQLKTKIKKQKILLVSDAHETKDGKDTKDKSPKDEGANKAQIQCVSESNEKLLPKKEKVVWFFGMSCPVKNCCTRKFMSPREFHNHWENVHNPYIKKFECHICQYQNTQREVVGNHLRLSHNAVNTNDVRDLSQIKMVNVGNPMYKDPGMFYFGNVPIENQDVKATSTMSPVQAGTDGIPELKKTEDTGTQAKKENMKISKDIVPVHWVSGLTCPVMNCGASHFMTFLSFQNHWENIHNKNIFKFKCPKCTFTNISKPNIISHLSVKHKMSNAKIEFKTKYIQNFFSDGAVSN</sequence>
<accession>A0ABD3T329</accession>
<dbReference type="InterPro" id="IPR013087">
    <property type="entry name" value="Znf_C2H2_type"/>
</dbReference>
<feature type="region of interest" description="Disordered" evidence="2">
    <location>
        <begin position="945"/>
        <end position="965"/>
    </location>
</feature>
<dbReference type="SMART" id="SM00355">
    <property type="entry name" value="ZnF_C2H2"/>
    <property type="match status" value="8"/>
</dbReference>
<evidence type="ECO:0000256" key="1">
    <source>
        <dbReference type="PROSITE-ProRule" id="PRU00042"/>
    </source>
</evidence>
<evidence type="ECO:0000313" key="5">
    <source>
        <dbReference type="Proteomes" id="UP001634394"/>
    </source>
</evidence>
<dbReference type="EMBL" id="JBJQND010000019">
    <property type="protein sequence ID" value="KAL3831324.1"/>
    <property type="molecule type" value="Genomic_DNA"/>
</dbReference>